<dbReference type="PANTHER" id="PTHR11852">
    <property type="entry name" value="PLATELET-ACTIVATING FACTOR ACETYLHYDROLASE"/>
    <property type="match status" value="1"/>
</dbReference>
<dbReference type="InterPro" id="IPR036514">
    <property type="entry name" value="SGNH_hydro_sf"/>
</dbReference>
<protein>
    <recommendedName>
        <fullName evidence="5">SGNH hydrolase-type esterase domain-containing protein</fullName>
    </recommendedName>
</protein>
<sequence length="623" mass="69036">MRLNAQQENEPEDFKSLLARTEKHAASSTDTHTLNLDHLTREKVNAGSTAPSSPKKQSMASSPLSVLLHHFGDRLSAYISMLCYFYPCMCGTIVFMVIGCILYGLGSLIFNPTVEYGVMKHDHSFLESKYNLKVGDIDHWCLRGDNDSCRCEDPLVPTSRADRKSWRLAFKTNRKMVKALQDATDLDLDIVFVGESVVEEMDGRWMGQGGRSPALKRLSEQFHSRFSRAKGGKFNAAALGIAGDTAPNVLWRLLHGEMTPELNPKIWWLSLGMNDLSRMQCSEEVVVMGILRVVEELLEAKPTAQIVINSLFPMSMVRGGLYPQRNDFQDSFRRPQGTGLRARAHASARTADPRLQVPKNSIAGSAGGTPPHRFLARTHKAKYATKPVTQMTEEEAAEAEDRAREKRNQHHKPFAYPATWKKKRIENKVNPVLKETHKIHKHVSDMQLPIWTSVQVINRQLRKFAQQHDRVTFFDTTKLFTTRVGGGMQQMLQTDMISIRGHPTAQGFSAWEDAIVEKASTIMDDLRKNNPELFPVKDTGGSAPAPTGGNTTDGTTPEGGTPPDTGASMLDILDFDSFPADDDFTDDAFFNHADDDFPIMPNAGGSTPENGAPPADIAAGAGN</sequence>
<feature type="region of interest" description="Disordered" evidence="1">
    <location>
        <begin position="599"/>
        <end position="623"/>
    </location>
</feature>
<keyword evidence="2" id="KW-1133">Transmembrane helix</keyword>
<proteinExistence type="predicted"/>
<name>A0A6U2ZR75_9STRA</name>
<feature type="compositionally biased region" description="Low complexity" evidence="1">
    <location>
        <begin position="543"/>
        <end position="567"/>
    </location>
</feature>
<dbReference type="Gene3D" id="3.40.50.1110">
    <property type="entry name" value="SGNH hydrolase"/>
    <property type="match status" value="1"/>
</dbReference>
<evidence type="ECO:0000313" key="3">
    <source>
        <dbReference type="EMBL" id="CAD9957178.1"/>
    </source>
</evidence>
<feature type="region of interest" description="Disordered" evidence="1">
    <location>
        <begin position="534"/>
        <end position="567"/>
    </location>
</feature>
<feature type="compositionally biased region" description="Low complexity" evidence="1">
    <location>
        <begin position="612"/>
        <end position="623"/>
    </location>
</feature>
<feature type="transmembrane region" description="Helical" evidence="2">
    <location>
        <begin position="84"/>
        <end position="105"/>
    </location>
</feature>
<dbReference type="PANTHER" id="PTHR11852:SF0">
    <property type="entry name" value="PLATELET-ACTIVATING FACTOR ACETYLHYDROLASE IB SUBUNIT BETA HOMOLOG"/>
    <property type="match status" value="1"/>
</dbReference>
<evidence type="ECO:0000313" key="4">
    <source>
        <dbReference type="EMBL" id="CAD9957180.1"/>
    </source>
</evidence>
<keyword evidence="2" id="KW-0472">Membrane</keyword>
<reference evidence="3" key="1">
    <citation type="submission" date="2021-01" db="EMBL/GenBank/DDBJ databases">
        <authorList>
            <person name="Corre E."/>
            <person name="Pelletier E."/>
            <person name="Niang G."/>
            <person name="Scheremetjew M."/>
            <person name="Finn R."/>
            <person name="Kale V."/>
            <person name="Holt S."/>
            <person name="Cochrane G."/>
            <person name="Meng A."/>
            <person name="Brown T."/>
            <person name="Cohen L."/>
        </authorList>
    </citation>
    <scope>NUCLEOTIDE SEQUENCE</scope>
    <source>
        <strain evidence="3">CCMP125</strain>
    </source>
</reference>
<gene>
    <name evidence="3" type="ORF">APAL1065_LOCUS8151</name>
    <name evidence="4" type="ORF">APAL1065_LOCUS8152</name>
</gene>
<dbReference type="EMBL" id="HBHT01012145">
    <property type="protein sequence ID" value="CAD9957178.1"/>
    <property type="molecule type" value="Transcribed_RNA"/>
</dbReference>
<dbReference type="SUPFAM" id="SSF52266">
    <property type="entry name" value="SGNH hydrolase"/>
    <property type="match status" value="2"/>
</dbReference>
<keyword evidence="2" id="KW-0812">Transmembrane</keyword>
<dbReference type="EMBL" id="HBHT01012146">
    <property type="protein sequence ID" value="CAD9957180.1"/>
    <property type="molecule type" value="Transcribed_RNA"/>
</dbReference>
<organism evidence="3">
    <name type="scientific">Entomoneis paludosa</name>
    <dbReference type="NCBI Taxonomy" id="265537"/>
    <lineage>
        <taxon>Eukaryota</taxon>
        <taxon>Sar</taxon>
        <taxon>Stramenopiles</taxon>
        <taxon>Ochrophyta</taxon>
        <taxon>Bacillariophyta</taxon>
        <taxon>Bacillariophyceae</taxon>
        <taxon>Bacillariophycidae</taxon>
        <taxon>Entomoneidaceae</taxon>
        <taxon>Entomoneis</taxon>
    </lineage>
</organism>
<accession>A0A6U2ZR75</accession>
<evidence type="ECO:0000256" key="2">
    <source>
        <dbReference type="SAM" id="Phobius"/>
    </source>
</evidence>
<dbReference type="AlphaFoldDB" id="A0A6U2ZR75"/>
<evidence type="ECO:0000256" key="1">
    <source>
        <dbReference type="SAM" id="MobiDB-lite"/>
    </source>
</evidence>
<feature type="region of interest" description="Disordered" evidence="1">
    <location>
        <begin position="389"/>
        <end position="410"/>
    </location>
</feature>
<evidence type="ECO:0008006" key="5">
    <source>
        <dbReference type="Google" id="ProtNLM"/>
    </source>
</evidence>